<keyword evidence="3" id="KW-0328">Glycosyltransferase</keyword>
<dbReference type="Gene3D" id="3.90.550.10">
    <property type="entry name" value="Spore Coat Polysaccharide Biosynthesis Protein SpsA, Chain A"/>
    <property type="match status" value="1"/>
</dbReference>
<dbReference type="InterPro" id="IPR050256">
    <property type="entry name" value="Glycosyltransferase_2"/>
</dbReference>
<comment type="catalytic activity">
    <reaction evidence="8">
        <text>(2R)-3-phosphoglycerate + UDP-alpha-D-glucose = (2R)-2-O-(alpha-D-glucopyranosyl)-3-phospho-glycerate + UDP + H(+)</text>
        <dbReference type="Rhea" id="RHEA:31319"/>
        <dbReference type="ChEBI" id="CHEBI:15378"/>
        <dbReference type="ChEBI" id="CHEBI:58223"/>
        <dbReference type="ChEBI" id="CHEBI:58272"/>
        <dbReference type="ChEBI" id="CHEBI:58885"/>
        <dbReference type="ChEBI" id="CHEBI:62600"/>
        <dbReference type="EC" id="2.4.1.266"/>
    </reaction>
    <physiologicalReaction direction="left-to-right" evidence="8">
        <dbReference type="Rhea" id="RHEA:31320"/>
    </physiologicalReaction>
</comment>
<evidence type="ECO:0000256" key="6">
    <source>
        <dbReference type="ARBA" id="ARBA00039022"/>
    </source>
</evidence>
<keyword evidence="4 11" id="KW-0808">Transferase</keyword>
<comment type="caution">
    <text evidence="11">The sequence shown here is derived from an EMBL/GenBank/DDBJ whole genome shotgun (WGS) entry which is preliminary data.</text>
</comment>
<evidence type="ECO:0000256" key="2">
    <source>
        <dbReference type="ARBA" id="ARBA00006739"/>
    </source>
</evidence>
<evidence type="ECO:0000313" key="12">
    <source>
        <dbReference type="Proteomes" id="UP000272464"/>
    </source>
</evidence>
<gene>
    <name evidence="11" type="ORF">EJP77_15635</name>
</gene>
<dbReference type="PANTHER" id="PTHR48090:SF10">
    <property type="entry name" value="GLUCOSYL-3-PHOSPHOGLYCERATE SYNTHASE"/>
    <property type="match status" value="1"/>
</dbReference>
<feature type="domain" description="Glycosyltransferase 2-like" evidence="10">
    <location>
        <begin position="69"/>
        <end position="176"/>
    </location>
</feature>
<sequence length="312" mass="33318">MTQATVVPREQRGDAHMQMTYSTWHIQSGLTNMPFSRVLPILKAYCRGYTSVSGSVRPGIPVPLRSSASAVVTVCNEMKTISAVLSELAKLPLCEIIVVLNGCKDGSFAEVRKHPGVTLLHFPERLGHDVGRSLGAAAAKGDILLFTDGDLVIPAEKLAAFLYAVDRGADLALNNITPWLPAFSKQDEVTRSKSFLNLVLGRPDLKANSLTAVPHALSRRAIQTMGTAPLAVPPKAQALAIQHGLIVTAPLAVDVIKHNRVRTGNTGNGNMVSRMILGDHIEALGEAMSRGGTRLGLTTQGRAELAKVRNSV</sequence>
<protein>
    <recommendedName>
        <fullName evidence="7">Glucosyl-3-phosphoglycerate synthase</fullName>
        <ecNumber evidence="6">2.4.1.266</ecNumber>
    </recommendedName>
</protein>
<keyword evidence="5" id="KW-0460">Magnesium</keyword>
<dbReference type="PANTHER" id="PTHR48090">
    <property type="entry name" value="UNDECAPRENYL-PHOSPHATE 4-DEOXY-4-FORMAMIDO-L-ARABINOSE TRANSFERASE-RELATED"/>
    <property type="match status" value="1"/>
</dbReference>
<evidence type="ECO:0000256" key="9">
    <source>
        <dbReference type="ARBA" id="ARBA00048997"/>
    </source>
</evidence>
<dbReference type="GO" id="GO:0016757">
    <property type="term" value="F:glycosyltransferase activity"/>
    <property type="evidence" value="ECO:0007669"/>
    <property type="project" value="UniProtKB-KW"/>
</dbReference>
<dbReference type="InterPro" id="IPR029044">
    <property type="entry name" value="Nucleotide-diphossugar_trans"/>
</dbReference>
<evidence type="ECO:0000256" key="3">
    <source>
        <dbReference type="ARBA" id="ARBA00022676"/>
    </source>
</evidence>
<evidence type="ECO:0000256" key="7">
    <source>
        <dbReference type="ARBA" id="ARBA00040894"/>
    </source>
</evidence>
<comment type="similarity">
    <text evidence="2">Belongs to the glycosyltransferase 2 family.</text>
</comment>
<dbReference type="EMBL" id="RZNX01000007">
    <property type="protein sequence ID" value="RUT29220.1"/>
    <property type="molecule type" value="Genomic_DNA"/>
</dbReference>
<dbReference type="SUPFAM" id="SSF53448">
    <property type="entry name" value="Nucleotide-diphospho-sugar transferases"/>
    <property type="match status" value="1"/>
</dbReference>
<proteinExistence type="inferred from homology"/>
<comment type="catalytic activity">
    <reaction evidence="9">
        <text>an NDP-alpha-D-glucose + (2R)-3-phosphoglycerate = (2R)-2-O-(alpha-D-glucopyranosyl)-3-phospho-glycerate + a ribonucleoside 5'-diphosphate + H(+)</text>
        <dbReference type="Rhea" id="RHEA:47244"/>
        <dbReference type="ChEBI" id="CHEBI:15378"/>
        <dbReference type="ChEBI" id="CHEBI:57930"/>
        <dbReference type="ChEBI" id="CHEBI:58272"/>
        <dbReference type="ChEBI" id="CHEBI:62600"/>
        <dbReference type="ChEBI" id="CHEBI:76533"/>
        <dbReference type="EC" id="2.4.1.266"/>
    </reaction>
    <physiologicalReaction direction="left-to-right" evidence="9">
        <dbReference type="Rhea" id="RHEA:47245"/>
    </physiologicalReaction>
</comment>
<organism evidence="11 12">
    <name type="scientific">Paenibacillus zeisoli</name>
    <dbReference type="NCBI Taxonomy" id="2496267"/>
    <lineage>
        <taxon>Bacteria</taxon>
        <taxon>Bacillati</taxon>
        <taxon>Bacillota</taxon>
        <taxon>Bacilli</taxon>
        <taxon>Bacillales</taxon>
        <taxon>Paenibacillaceae</taxon>
        <taxon>Paenibacillus</taxon>
    </lineage>
</organism>
<keyword evidence="12" id="KW-1185">Reference proteome</keyword>
<dbReference type="EC" id="2.4.1.266" evidence="6"/>
<evidence type="ECO:0000313" key="11">
    <source>
        <dbReference type="EMBL" id="RUT29220.1"/>
    </source>
</evidence>
<evidence type="ECO:0000256" key="8">
    <source>
        <dbReference type="ARBA" id="ARBA00048689"/>
    </source>
</evidence>
<dbReference type="Proteomes" id="UP000272464">
    <property type="component" value="Unassembled WGS sequence"/>
</dbReference>
<dbReference type="AlphaFoldDB" id="A0A3S1B682"/>
<evidence type="ECO:0000256" key="5">
    <source>
        <dbReference type="ARBA" id="ARBA00022842"/>
    </source>
</evidence>
<dbReference type="OrthoDB" id="2902148at2"/>
<comment type="cofactor">
    <cofactor evidence="1">
        <name>Mg(2+)</name>
        <dbReference type="ChEBI" id="CHEBI:18420"/>
    </cofactor>
</comment>
<dbReference type="InterPro" id="IPR001173">
    <property type="entry name" value="Glyco_trans_2-like"/>
</dbReference>
<accession>A0A3S1B682</accession>
<evidence type="ECO:0000256" key="4">
    <source>
        <dbReference type="ARBA" id="ARBA00022679"/>
    </source>
</evidence>
<dbReference type="Pfam" id="PF00535">
    <property type="entry name" value="Glycos_transf_2"/>
    <property type="match status" value="1"/>
</dbReference>
<evidence type="ECO:0000259" key="10">
    <source>
        <dbReference type="Pfam" id="PF00535"/>
    </source>
</evidence>
<name>A0A3S1B682_9BACL</name>
<reference evidence="11 12" key="1">
    <citation type="submission" date="2018-12" db="EMBL/GenBank/DDBJ databases">
        <authorList>
            <person name="Sun L."/>
            <person name="Chen Z."/>
        </authorList>
    </citation>
    <scope>NUCLEOTIDE SEQUENCE [LARGE SCALE GENOMIC DNA]</scope>
    <source>
        <strain evidence="11 12">3-5-3</strain>
    </source>
</reference>
<evidence type="ECO:0000256" key="1">
    <source>
        <dbReference type="ARBA" id="ARBA00001946"/>
    </source>
</evidence>